<dbReference type="GO" id="GO:0016020">
    <property type="term" value="C:membrane"/>
    <property type="evidence" value="ECO:0007669"/>
    <property type="project" value="UniProtKB-SubCell"/>
</dbReference>
<keyword evidence="4 5" id="KW-0472">Membrane</keyword>
<feature type="transmembrane region" description="Helical" evidence="5">
    <location>
        <begin position="317"/>
        <end position="342"/>
    </location>
</feature>
<feature type="transmembrane region" description="Helical" evidence="5">
    <location>
        <begin position="176"/>
        <end position="196"/>
    </location>
</feature>
<feature type="transmembrane region" description="Helical" evidence="5">
    <location>
        <begin position="236"/>
        <end position="257"/>
    </location>
</feature>
<keyword evidence="8" id="KW-1185">Reference proteome</keyword>
<accession>A0A934RCS9</accession>
<dbReference type="AlphaFoldDB" id="A0A934RCS9"/>
<feature type="transmembrane region" description="Helical" evidence="5">
    <location>
        <begin position="404"/>
        <end position="423"/>
    </location>
</feature>
<keyword evidence="3 5" id="KW-1133">Transmembrane helix</keyword>
<proteinExistence type="predicted"/>
<feature type="transmembrane region" description="Helical" evidence="5">
    <location>
        <begin position="113"/>
        <end position="137"/>
    </location>
</feature>
<protein>
    <submittedName>
        <fullName evidence="7">Ammonium transporter</fullName>
    </submittedName>
</protein>
<dbReference type="PANTHER" id="PTHR11730">
    <property type="entry name" value="AMMONIUM TRANSPORTER"/>
    <property type="match status" value="1"/>
</dbReference>
<feature type="transmembrane region" description="Helical" evidence="5">
    <location>
        <begin position="374"/>
        <end position="392"/>
    </location>
</feature>
<evidence type="ECO:0000256" key="5">
    <source>
        <dbReference type="SAM" id="Phobius"/>
    </source>
</evidence>
<feature type="transmembrane region" description="Helical" evidence="5">
    <location>
        <begin position="429"/>
        <end position="456"/>
    </location>
</feature>
<dbReference type="Proteomes" id="UP000658278">
    <property type="component" value="Unassembled WGS sequence"/>
</dbReference>
<dbReference type="GO" id="GO:0008519">
    <property type="term" value="F:ammonium channel activity"/>
    <property type="evidence" value="ECO:0007669"/>
    <property type="project" value="InterPro"/>
</dbReference>
<feature type="transmembrane region" description="Helical" evidence="5">
    <location>
        <begin position="203"/>
        <end position="224"/>
    </location>
</feature>
<feature type="transmembrane region" description="Helical" evidence="5">
    <location>
        <begin position="82"/>
        <end position="101"/>
    </location>
</feature>
<dbReference type="Pfam" id="PF00909">
    <property type="entry name" value="Ammonium_transp"/>
    <property type="match status" value="1"/>
</dbReference>
<dbReference type="Gene3D" id="1.10.3430.10">
    <property type="entry name" value="Ammonium transporter AmtB like domains"/>
    <property type="match status" value="1"/>
</dbReference>
<evidence type="ECO:0000313" key="7">
    <source>
        <dbReference type="EMBL" id="MBK1826080.1"/>
    </source>
</evidence>
<feature type="transmembrane region" description="Helical" evidence="5">
    <location>
        <begin position="7"/>
        <end position="27"/>
    </location>
</feature>
<evidence type="ECO:0000259" key="6">
    <source>
        <dbReference type="Pfam" id="PF00909"/>
    </source>
</evidence>
<feature type="transmembrane region" description="Helical" evidence="5">
    <location>
        <begin position="288"/>
        <end position="311"/>
    </location>
</feature>
<evidence type="ECO:0000256" key="1">
    <source>
        <dbReference type="ARBA" id="ARBA00004141"/>
    </source>
</evidence>
<dbReference type="InterPro" id="IPR024041">
    <property type="entry name" value="NH4_transpt_AmtB-like_dom"/>
</dbReference>
<evidence type="ECO:0000256" key="3">
    <source>
        <dbReference type="ARBA" id="ARBA00022989"/>
    </source>
</evidence>
<evidence type="ECO:0000256" key="2">
    <source>
        <dbReference type="ARBA" id="ARBA00022692"/>
    </source>
</evidence>
<comment type="caution">
    <text evidence="7">The sequence shown here is derived from an EMBL/GenBank/DDBJ whole genome shotgun (WGS) entry which is preliminary data.</text>
</comment>
<dbReference type="InterPro" id="IPR029020">
    <property type="entry name" value="Ammonium/urea_transptr"/>
</dbReference>
<name>A0A934RCS9_9BACT</name>
<dbReference type="SUPFAM" id="SSF111352">
    <property type="entry name" value="Ammonium transporter"/>
    <property type="match status" value="1"/>
</dbReference>
<gene>
    <name evidence="7" type="ORF">JIN81_03555</name>
</gene>
<reference evidence="7" key="1">
    <citation type="submission" date="2021-01" db="EMBL/GenBank/DDBJ databases">
        <title>Modified the classification status of verrucomicrobia.</title>
        <authorList>
            <person name="Feng X."/>
        </authorList>
    </citation>
    <scope>NUCLEOTIDE SEQUENCE</scope>
    <source>
        <strain evidence="7">KCTC 22201</strain>
    </source>
</reference>
<evidence type="ECO:0000256" key="4">
    <source>
        <dbReference type="ARBA" id="ARBA00023136"/>
    </source>
</evidence>
<evidence type="ECO:0000313" key="8">
    <source>
        <dbReference type="Proteomes" id="UP000658278"/>
    </source>
</evidence>
<sequence>MSAVRLIHRIVSALFAVMAVVLVLFFASKAFRSVPEVEGVNYGWGDVVESVPEATEPAEYADVDYTEAGEEMLGEFVADNGFVASTGVQMLVGLLGLGLMYTALARRESGRWALLHLLAMSGVVIFAFWLFGFNVAYPGDFMFGGLLPAGPVGPLMDDLAEDPFSYGMSFTIWTDFFYQSLYAVLAGALVLSLCAGRYRTPTIMLASIVVAAFGFPLTTSWLWGGGWLSSIDARDFAGSAMVHLLAGGAAFALVVLARVCPPAGPGFHPLPGSRRAITGVWKFSNMELALYLVGALLFLVLIVGVNAGSVLSNDAPVVAAVLNSTVCAVGGGALTAGLVSLVLAARPRVVILVIGALSGWAAVCAPADSIDAGQALLLGAVAGGLGASLLYAMDRLGMDDPFGVVAISFVGGGVGMISLGVFADDATVIAQLLAAGSISSMGVALGGSIGLIAWLARVLCEPPEMELPDVTVPSGQPSGEAGSI</sequence>
<dbReference type="RefSeq" id="WP_200276421.1">
    <property type="nucleotide sequence ID" value="NZ_JAENII010000002.1"/>
</dbReference>
<dbReference type="GO" id="GO:0097272">
    <property type="term" value="P:ammonium homeostasis"/>
    <property type="evidence" value="ECO:0007669"/>
    <property type="project" value="TreeGrafter"/>
</dbReference>
<dbReference type="PANTHER" id="PTHR11730:SF62">
    <property type="entry name" value="AMMONIUM TRANSPORTER SLL1017-RELATED"/>
    <property type="match status" value="1"/>
</dbReference>
<dbReference type="EMBL" id="JAENII010000002">
    <property type="protein sequence ID" value="MBK1826080.1"/>
    <property type="molecule type" value="Genomic_DNA"/>
</dbReference>
<keyword evidence="2 5" id="KW-0812">Transmembrane</keyword>
<feature type="transmembrane region" description="Helical" evidence="5">
    <location>
        <begin position="349"/>
        <end position="368"/>
    </location>
</feature>
<comment type="subcellular location">
    <subcellularLocation>
        <location evidence="1">Membrane</location>
        <topology evidence="1">Multi-pass membrane protein</topology>
    </subcellularLocation>
</comment>
<organism evidence="7 8">
    <name type="scientific">Haloferula rosea</name>
    <dbReference type="NCBI Taxonomy" id="490093"/>
    <lineage>
        <taxon>Bacteria</taxon>
        <taxon>Pseudomonadati</taxon>
        <taxon>Verrucomicrobiota</taxon>
        <taxon>Verrucomicrobiia</taxon>
        <taxon>Verrucomicrobiales</taxon>
        <taxon>Verrucomicrobiaceae</taxon>
        <taxon>Haloferula</taxon>
    </lineage>
</organism>
<feature type="domain" description="Ammonium transporter AmtB-like" evidence="6">
    <location>
        <begin position="86"/>
        <end position="456"/>
    </location>
</feature>